<evidence type="ECO:0000313" key="1">
    <source>
        <dbReference type="EMBL" id="CAH1224289.1"/>
    </source>
</evidence>
<dbReference type="Proteomes" id="UP000838324">
    <property type="component" value="Unassembled WGS sequence"/>
</dbReference>
<dbReference type="RefSeq" id="WP_279306803.1">
    <property type="nucleotide sequence ID" value="NZ_CAKMMG010000014.1"/>
</dbReference>
<evidence type="ECO:0000313" key="2">
    <source>
        <dbReference type="Proteomes" id="UP000838324"/>
    </source>
</evidence>
<gene>
    <name evidence="1" type="ORF">PAECIP111892_05463</name>
</gene>
<reference evidence="1" key="1">
    <citation type="submission" date="2022-01" db="EMBL/GenBank/DDBJ databases">
        <authorList>
            <person name="Criscuolo A."/>
        </authorList>
    </citation>
    <scope>NUCLEOTIDE SEQUENCE</scope>
    <source>
        <strain evidence="1">CIP111892</strain>
    </source>
</reference>
<organism evidence="1 2">
    <name type="scientific">Paenibacillus auburnensis</name>
    <dbReference type="NCBI Taxonomy" id="2905649"/>
    <lineage>
        <taxon>Bacteria</taxon>
        <taxon>Bacillati</taxon>
        <taxon>Bacillota</taxon>
        <taxon>Bacilli</taxon>
        <taxon>Bacillales</taxon>
        <taxon>Paenibacillaceae</taxon>
        <taxon>Paenibacillus</taxon>
    </lineage>
</organism>
<keyword evidence="2" id="KW-1185">Reference proteome</keyword>
<proteinExistence type="predicted"/>
<name>A0ABM9CTV9_9BACL</name>
<protein>
    <submittedName>
        <fullName evidence="1">Uncharacterized protein</fullName>
    </submittedName>
</protein>
<comment type="caution">
    <text evidence="1">The sequence shown here is derived from an EMBL/GenBank/DDBJ whole genome shotgun (WGS) entry which is preliminary data.</text>
</comment>
<dbReference type="EMBL" id="CAKMMG010000014">
    <property type="protein sequence ID" value="CAH1224289.1"/>
    <property type="molecule type" value="Genomic_DNA"/>
</dbReference>
<sequence>MDKSTMFLTLFQKNTVPVQEVESSFFNTGSAGHSMCITLEASHQ</sequence>
<accession>A0ABM9CTV9</accession>